<dbReference type="KEGG" id="vg:77953631"/>
<dbReference type="RefSeq" id="YP_010677257.1">
    <property type="nucleotide sequence ID" value="NC_071019.1"/>
</dbReference>
<accession>A0A7D2HG38</accession>
<dbReference type="Proteomes" id="UP000509570">
    <property type="component" value="Segment"/>
</dbReference>
<dbReference type="EMBL" id="MN937349">
    <property type="protein sequence ID" value="QIQ60792.1"/>
    <property type="molecule type" value="Genomic_DNA"/>
</dbReference>
<dbReference type="GeneID" id="77953631"/>
<evidence type="ECO:0000313" key="1">
    <source>
        <dbReference type="EMBL" id="QIQ60792.1"/>
    </source>
</evidence>
<reference evidence="1 2" key="1">
    <citation type="submission" date="2020-01" db="EMBL/GenBank/DDBJ databases">
        <authorList>
            <person name="Zhang W."/>
            <person name="Zhang R."/>
            <person name="Hu Y."/>
            <person name="Liu Y."/>
            <person name="Lin W."/>
            <person name="Wang L."/>
            <person name="Li J."/>
            <person name="An X."/>
            <person name="Song L."/>
            <person name="Fan H."/>
            <person name="Shi T."/>
            <person name="Liu H."/>
            <person name="Tong Y."/>
        </authorList>
    </citation>
    <scope>NUCLEOTIDE SEQUENCE [LARGE SCALE GENOMIC DNA]</scope>
</reference>
<evidence type="ECO:0000313" key="2">
    <source>
        <dbReference type="Proteomes" id="UP000509570"/>
    </source>
</evidence>
<protein>
    <submittedName>
        <fullName evidence="1">Uncharacterized protein</fullName>
    </submittedName>
</protein>
<name>A0A7D2HG38_9CAUD</name>
<organism evidence="1 2">
    <name type="scientific">Stenotrophomonas phage vB_SmaS_BUCT548</name>
    <dbReference type="NCBI Taxonomy" id="2712941"/>
    <lineage>
        <taxon>Viruses</taxon>
        <taxon>Duplodnaviria</taxon>
        <taxon>Heunggongvirae</taxon>
        <taxon>Uroviricota</taxon>
        <taxon>Caudoviricetes</taxon>
        <taxon>Beaumontvirinae</taxon>
        <taxon>Bixiavirus</taxon>
        <taxon>Bixiavirus BUCT548</taxon>
    </lineage>
</organism>
<proteinExistence type="predicted"/>
<keyword evidence="2" id="KW-1185">Reference proteome</keyword>
<sequence length="76" mass="8745">MIRFLQVVLLALLVFAVYGTSKSYEQAKERSLRAREVQCDRLSGKGNAGLCIIEGRLINLDRSDYREQAREARNER</sequence>